<dbReference type="GO" id="GO:0005886">
    <property type="term" value="C:plasma membrane"/>
    <property type="evidence" value="ECO:0007669"/>
    <property type="project" value="UniProtKB-SubCell"/>
</dbReference>
<comment type="caution">
    <text evidence="10">The sequence shown here is derived from an EMBL/GenBank/DDBJ whole genome shotgun (WGS) entry which is preliminary data.</text>
</comment>
<dbReference type="GO" id="GO:0022857">
    <property type="term" value="F:transmembrane transporter activity"/>
    <property type="evidence" value="ECO:0007669"/>
    <property type="project" value="TreeGrafter"/>
</dbReference>
<evidence type="ECO:0000256" key="4">
    <source>
        <dbReference type="ARBA" id="ARBA00022989"/>
    </source>
</evidence>
<feature type="transmembrane region" description="Helical" evidence="7">
    <location>
        <begin position="695"/>
        <end position="726"/>
    </location>
</feature>
<dbReference type="InterPro" id="IPR050250">
    <property type="entry name" value="Macrolide_Exporter_MacB"/>
</dbReference>
<evidence type="ECO:0000313" key="10">
    <source>
        <dbReference type="EMBL" id="GAO08192.1"/>
    </source>
</evidence>
<keyword evidence="3 7" id="KW-0812">Transmembrane</keyword>
<feature type="domain" description="MacB-like periplasmic core" evidence="9">
    <location>
        <begin position="22"/>
        <end position="228"/>
    </location>
</feature>
<keyword evidence="4 7" id="KW-1133">Transmembrane helix</keyword>
<dbReference type="EMBL" id="BBNO01000003">
    <property type="protein sequence ID" value="GAO08192.1"/>
    <property type="molecule type" value="Genomic_DNA"/>
</dbReference>
<feature type="domain" description="ABC3 transporter permease C-terminal" evidence="8">
    <location>
        <begin position="655"/>
        <end position="772"/>
    </location>
</feature>
<feature type="transmembrane region" description="Helical" evidence="7">
    <location>
        <begin position="305"/>
        <end position="331"/>
    </location>
</feature>
<evidence type="ECO:0000256" key="6">
    <source>
        <dbReference type="ARBA" id="ARBA00038076"/>
    </source>
</evidence>
<evidence type="ECO:0000256" key="7">
    <source>
        <dbReference type="SAM" id="Phobius"/>
    </source>
</evidence>
<dbReference type="RefSeq" id="WP_042153341.1">
    <property type="nucleotide sequence ID" value="NZ_BBNO01000003.1"/>
</dbReference>
<evidence type="ECO:0000256" key="2">
    <source>
        <dbReference type="ARBA" id="ARBA00022475"/>
    </source>
</evidence>
<feature type="transmembrane region" description="Helical" evidence="7">
    <location>
        <begin position="746"/>
        <end position="768"/>
    </location>
</feature>
<feature type="transmembrane region" description="Helical" evidence="7">
    <location>
        <begin position="260"/>
        <end position="284"/>
    </location>
</feature>
<evidence type="ECO:0000259" key="9">
    <source>
        <dbReference type="Pfam" id="PF12704"/>
    </source>
</evidence>
<feature type="domain" description="ABC3 transporter permease C-terminal" evidence="8">
    <location>
        <begin position="263"/>
        <end position="376"/>
    </location>
</feature>
<gene>
    <name evidence="10" type="ORF">TPA0598_03_06530</name>
</gene>
<dbReference type="Pfam" id="PF02687">
    <property type="entry name" value="FtsX"/>
    <property type="match status" value="2"/>
</dbReference>
<dbReference type="Pfam" id="PF12704">
    <property type="entry name" value="MacB_PCD"/>
    <property type="match status" value="1"/>
</dbReference>
<dbReference type="InterPro" id="IPR003838">
    <property type="entry name" value="ABC3_permease_C"/>
</dbReference>
<reference evidence="11" key="1">
    <citation type="submission" date="2014-09" db="EMBL/GenBank/DDBJ databases">
        <title>Whole genome shotgun sequence of Streptomyces sp. NBRC 110027.</title>
        <authorList>
            <person name="Komaki H."/>
            <person name="Ichikawa N."/>
            <person name="Katano-Makiyama Y."/>
            <person name="Hosoyama A."/>
            <person name="Hashimoto M."/>
            <person name="Uohara A."/>
            <person name="Kitahashi Y."/>
            <person name="Ohji S."/>
            <person name="Kimura A."/>
            <person name="Yamazoe A."/>
            <person name="Igarashi Y."/>
            <person name="Fujita N."/>
        </authorList>
    </citation>
    <scope>NUCLEOTIDE SEQUENCE [LARGE SCALE GENOMIC DNA]</scope>
    <source>
        <strain evidence="11">NBRC 110027</strain>
    </source>
</reference>
<comment type="subcellular location">
    <subcellularLocation>
        <location evidence="1">Cell membrane</location>
        <topology evidence="1">Multi-pass membrane protein</topology>
    </subcellularLocation>
</comment>
<keyword evidence="2" id="KW-1003">Cell membrane</keyword>
<keyword evidence="11" id="KW-1185">Reference proteome</keyword>
<dbReference type="PANTHER" id="PTHR30572:SF4">
    <property type="entry name" value="ABC TRANSPORTER PERMEASE YTRF"/>
    <property type="match status" value="1"/>
</dbReference>
<keyword evidence="5 7" id="KW-0472">Membrane</keyword>
<evidence type="ECO:0000256" key="5">
    <source>
        <dbReference type="ARBA" id="ARBA00023136"/>
    </source>
</evidence>
<evidence type="ECO:0000256" key="3">
    <source>
        <dbReference type="ARBA" id="ARBA00022692"/>
    </source>
</evidence>
<dbReference type="Proteomes" id="UP000048965">
    <property type="component" value="Unassembled WGS sequence"/>
</dbReference>
<evidence type="ECO:0000256" key="1">
    <source>
        <dbReference type="ARBA" id="ARBA00004651"/>
    </source>
</evidence>
<dbReference type="InterPro" id="IPR025857">
    <property type="entry name" value="MacB_PCD"/>
</dbReference>
<sequence length="783" mass="80916">MRAAARWTQAHLTAHRPAAVLTALATAGITISLLLATALFAYAADPWQRAFTQSSGAHVWIHTQGGAPAGSLAGLDEVRATSGPFRTVRTTASLQPGDARATLELRGAAKRPTTAAPQIVAGRWLDADTDAGTGAGATKGIVLESSVARAMWAKPGDTIVLSGFAAHLRVVGVADTAEVTFRAGETPGVAWVLPSTLDASDAGRDQRGRTIGLQLGDPADTDYVVQRAVTQLGADQITDVSTWRQAKAEAEGDNQLLGRLLGLFGLGALLAAALAVGGAISTRIRGHLRDISILKAIGFTPGQVVRMFVALHLGLALLGVALGALLTQLVGTLVPGRIGEAMALWRQLPGHAWLTLVISGGVVAFIGAATCLAAWRAGRVSPVPVARAATAAGGRASALTRRALGLRVPPALVLGWRGAFHRPLRSSAAVARLAVPLLLITIALGAWTTLDRFSSHPENVGLPAALTARSDALDDRQLRQLLDSQRQMTAYPGAEVQALVPGQTGTITLRGLGTDARPYPGAVVEGRAARGPDEAVAGQGLLDLLDARVGDWVRMTVAGRPHVLHIVGRSIETADGGRVVSTTLDTLREGDSDAVAPGASAPPRPDFYQLVLRHGADPDSVREALSKASAGRLEVREIPNPADQLSAVRAVSVGLIAVLTLIGLVELATTVGAGVRDRSRDLLALRAVGLTPRQITAVIVSATAFITLAAALAGTTLGVLASQWLIDLQGRTSGWGTGIAQRPAPGILLLVIVIAVLIAATATVLPAARAARRRLADSATDLL</sequence>
<evidence type="ECO:0000259" key="8">
    <source>
        <dbReference type="Pfam" id="PF02687"/>
    </source>
</evidence>
<name>A0A0P4R5A3_9ACTN</name>
<accession>A0A0P4R5A3</accession>
<feature type="transmembrane region" description="Helical" evidence="7">
    <location>
        <begin position="351"/>
        <end position="375"/>
    </location>
</feature>
<feature type="transmembrane region" description="Helical" evidence="7">
    <location>
        <begin position="429"/>
        <end position="450"/>
    </location>
</feature>
<proteinExistence type="inferred from homology"/>
<dbReference type="OrthoDB" id="3510866at2"/>
<dbReference type="AlphaFoldDB" id="A0A0P4R5A3"/>
<protein>
    <submittedName>
        <fullName evidence="10">Peptide transporter</fullName>
    </submittedName>
</protein>
<organism evidence="10 11">
    <name type="scientific">Streptomyces lydicamycinicus</name>
    <dbReference type="NCBI Taxonomy" id="1546107"/>
    <lineage>
        <taxon>Bacteria</taxon>
        <taxon>Bacillati</taxon>
        <taxon>Actinomycetota</taxon>
        <taxon>Actinomycetes</taxon>
        <taxon>Kitasatosporales</taxon>
        <taxon>Streptomycetaceae</taxon>
        <taxon>Streptomyces</taxon>
    </lineage>
</organism>
<dbReference type="PANTHER" id="PTHR30572">
    <property type="entry name" value="MEMBRANE COMPONENT OF TRANSPORTER-RELATED"/>
    <property type="match status" value="1"/>
</dbReference>
<reference evidence="10 11" key="2">
    <citation type="journal article" date="2015" name="Stand. Genomic Sci.">
        <title>Draft genome sequence of marine-derived Streptomyces sp. TP-A0598, a producer of anti-MRSA antibiotic lydicamycins.</title>
        <authorList>
            <person name="Komaki H."/>
            <person name="Ichikawa N."/>
            <person name="Hosoyama A."/>
            <person name="Fujita N."/>
            <person name="Igarashi Y."/>
        </authorList>
    </citation>
    <scope>NUCLEOTIDE SEQUENCE [LARGE SCALE GENOMIC DNA]</scope>
    <source>
        <strain evidence="10 11">NBRC 110027</strain>
    </source>
</reference>
<feature type="transmembrane region" description="Helical" evidence="7">
    <location>
        <begin position="650"/>
        <end position="675"/>
    </location>
</feature>
<evidence type="ECO:0000313" key="11">
    <source>
        <dbReference type="Proteomes" id="UP000048965"/>
    </source>
</evidence>
<comment type="similarity">
    <text evidence="6">Belongs to the ABC-4 integral membrane protein family.</text>
</comment>